<accession>A0A8C2V9E5</accession>
<reference evidence="2" key="1">
    <citation type="submission" date="2025-08" db="UniProtKB">
        <authorList>
            <consortium name="Ensembl"/>
        </authorList>
    </citation>
    <scope>IDENTIFICATION</scope>
</reference>
<evidence type="ECO:0000313" key="3">
    <source>
        <dbReference type="Proteomes" id="UP000694398"/>
    </source>
</evidence>
<organism evidence="2 3">
    <name type="scientific">Chinchilla lanigera</name>
    <name type="common">Long-tailed chinchilla</name>
    <name type="synonym">Chinchilla villidera</name>
    <dbReference type="NCBI Taxonomy" id="34839"/>
    <lineage>
        <taxon>Eukaryota</taxon>
        <taxon>Metazoa</taxon>
        <taxon>Chordata</taxon>
        <taxon>Craniata</taxon>
        <taxon>Vertebrata</taxon>
        <taxon>Euteleostomi</taxon>
        <taxon>Mammalia</taxon>
        <taxon>Eutheria</taxon>
        <taxon>Euarchontoglires</taxon>
        <taxon>Glires</taxon>
        <taxon>Rodentia</taxon>
        <taxon>Hystricomorpha</taxon>
        <taxon>Chinchillidae</taxon>
        <taxon>Chinchilla</taxon>
    </lineage>
</organism>
<evidence type="ECO:0000256" key="1">
    <source>
        <dbReference type="SAM" id="Phobius"/>
    </source>
</evidence>
<sequence>MMQTITRLHKAMVFLEYFTSNSRVWNTDNVNMLMNQLNPEDKRRPSILMNDNYTGKNLNKLRNIRYGFNTILVILIWHTFIVRSQMARNIWYFVVSLCYKFLSYFRASSTMRY</sequence>
<protein>
    <submittedName>
        <fullName evidence="2">Uncharacterized protein</fullName>
    </submittedName>
</protein>
<reference evidence="2" key="2">
    <citation type="submission" date="2025-09" db="UniProtKB">
        <authorList>
            <consortium name="Ensembl"/>
        </authorList>
    </citation>
    <scope>IDENTIFICATION</scope>
</reference>
<keyword evidence="1" id="KW-0472">Membrane</keyword>
<feature type="transmembrane region" description="Helical" evidence="1">
    <location>
        <begin position="90"/>
        <end position="107"/>
    </location>
</feature>
<dbReference type="GeneTree" id="ENSGT00390000006367"/>
<evidence type="ECO:0000313" key="2">
    <source>
        <dbReference type="Ensembl" id="ENSCLAP00000009459.1"/>
    </source>
</evidence>
<dbReference type="AlphaFoldDB" id="A0A8C2V9E5"/>
<keyword evidence="1" id="KW-1133">Transmembrane helix</keyword>
<name>A0A8C2V9E5_CHILA</name>
<keyword evidence="1" id="KW-0812">Transmembrane</keyword>
<feature type="transmembrane region" description="Helical" evidence="1">
    <location>
        <begin position="66"/>
        <end position="84"/>
    </location>
</feature>
<dbReference type="Ensembl" id="ENSCLAT00000009588.1">
    <property type="protein sequence ID" value="ENSCLAP00000009459.1"/>
    <property type="gene ID" value="ENSCLAG00000006563.1"/>
</dbReference>
<keyword evidence="3" id="KW-1185">Reference proteome</keyword>
<dbReference type="Proteomes" id="UP000694398">
    <property type="component" value="Unassembled WGS sequence"/>
</dbReference>
<proteinExistence type="predicted"/>